<dbReference type="AlphaFoldDB" id="A0A919TNM9"/>
<name>A0A919TNM9_9ACTN</name>
<feature type="region of interest" description="Disordered" evidence="1">
    <location>
        <begin position="20"/>
        <end position="64"/>
    </location>
</feature>
<gene>
    <name evidence="2" type="ORF">Asi03nite_64720</name>
</gene>
<comment type="caution">
    <text evidence="2">The sequence shown here is derived from an EMBL/GenBank/DDBJ whole genome shotgun (WGS) entry which is preliminary data.</text>
</comment>
<keyword evidence="3" id="KW-1185">Reference proteome</keyword>
<protein>
    <submittedName>
        <fullName evidence="2">Uncharacterized protein</fullName>
    </submittedName>
</protein>
<feature type="compositionally biased region" description="Basic and acidic residues" evidence="1">
    <location>
        <begin position="42"/>
        <end position="53"/>
    </location>
</feature>
<reference evidence="2" key="1">
    <citation type="submission" date="2021-01" db="EMBL/GenBank/DDBJ databases">
        <title>Whole genome shotgun sequence of Actinoplanes siamensis NBRC 109076.</title>
        <authorList>
            <person name="Komaki H."/>
            <person name="Tamura T."/>
        </authorList>
    </citation>
    <scope>NUCLEOTIDE SEQUENCE</scope>
    <source>
        <strain evidence="2">NBRC 109076</strain>
    </source>
</reference>
<dbReference type="EMBL" id="BOMW01000070">
    <property type="protein sequence ID" value="GIF08934.1"/>
    <property type="molecule type" value="Genomic_DNA"/>
</dbReference>
<evidence type="ECO:0000313" key="3">
    <source>
        <dbReference type="Proteomes" id="UP000629619"/>
    </source>
</evidence>
<evidence type="ECO:0000256" key="1">
    <source>
        <dbReference type="SAM" id="MobiDB-lite"/>
    </source>
</evidence>
<evidence type="ECO:0000313" key="2">
    <source>
        <dbReference type="EMBL" id="GIF08934.1"/>
    </source>
</evidence>
<accession>A0A919TNM9</accession>
<proteinExistence type="predicted"/>
<dbReference type="RefSeq" id="WP_203684274.1">
    <property type="nucleotide sequence ID" value="NZ_BOMW01000070.1"/>
</dbReference>
<organism evidence="2 3">
    <name type="scientific">Actinoplanes siamensis</name>
    <dbReference type="NCBI Taxonomy" id="1223317"/>
    <lineage>
        <taxon>Bacteria</taxon>
        <taxon>Bacillati</taxon>
        <taxon>Actinomycetota</taxon>
        <taxon>Actinomycetes</taxon>
        <taxon>Micromonosporales</taxon>
        <taxon>Micromonosporaceae</taxon>
        <taxon>Actinoplanes</taxon>
    </lineage>
</organism>
<dbReference type="Proteomes" id="UP000629619">
    <property type="component" value="Unassembled WGS sequence"/>
</dbReference>
<sequence>MKRNHRDALAVLAATSIEHGGRVRSADRGAPVGEPLIPGEPAARDVARRERSPPARAGAGGSSR</sequence>